<evidence type="ECO:0000313" key="2">
    <source>
        <dbReference type="Proteomes" id="UP001062846"/>
    </source>
</evidence>
<dbReference type="EMBL" id="CM046400">
    <property type="protein sequence ID" value="KAI8522866.1"/>
    <property type="molecule type" value="Genomic_DNA"/>
</dbReference>
<proteinExistence type="predicted"/>
<protein>
    <submittedName>
        <fullName evidence="1">Uncharacterized protein</fullName>
    </submittedName>
</protein>
<gene>
    <name evidence="1" type="ORF">RHMOL_Rhmol13G0030300</name>
</gene>
<sequence>MVVMASIKEILTSAVFIAILLLIPQIQSQSNVPPACITQFAQLNRACAFLPYTPPDAPPSPPDDDHGHMDNVTNQSLVDDDDGDDHHNHHRHRHHHHHHHRHRHSQGHRASDAEDDCCTMLNEVDDVCVCSLLLRLPLFLSKPEHDYTVIVNDECEVTFECEDASDLDQASQEMEKGQLGFSTSSLSLSLFKRIPVPILGKFTEEYRFSASVFTGHSGIFSVSLKGGIKTAMLREAFKGSELIDLDPLLERNDKIVELLAVGHRERA</sequence>
<evidence type="ECO:0000313" key="1">
    <source>
        <dbReference type="EMBL" id="KAI8522866.1"/>
    </source>
</evidence>
<name>A0ACC0L2B0_RHOML</name>
<keyword evidence="2" id="KW-1185">Reference proteome</keyword>
<organism evidence="1 2">
    <name type="scientific">Rhododendron molle</name>
    <name type="common">Chinese azalea</name>
    <name type="synonym">Azalea mollis</name>
    <dbReference type="NCBI Taxonomy" id="49168"/>
    <lineage>
        <taxon>Eukaryota</taxon>
        <taxon>Viridiplantae</taxon>
        <taxon>Streptophyta</taxon>
        <taxon>Embryophyta</taxon>
        <taxon>Tracheophyta</taxon>
        <taxon>Spermatophyta</taxon>
        <taxon>Magnoliopsida</taxon>
        <taxon>eudicotyledons</taxon>
        <taxon>Gunneridae</taxon>
        <taxon>Pentapetalae</taxon>
        <taxon>asterids</taxon>
        <taxon>Ericales</taxon>
        <taxon>Ericaceae</taxon>
        <taxon>Ericoideae</taxon>
        <taxon>Rhodoreae</taxon>
        <taxon>Rhododendron</taxon>
    </lineage>
</organism>
<reference evidence="1" key="1">
    <citation type="submission" date="2022-02" db="EMBL/GenBank/DDBJ databases">
        <title>Plant Genome Project.</title>
        <authorList>
            <person name="Zhang R.-G."/>
        </authorList>
    </citation>
    <scope>NUCLEOTIDE SEQUENCE</scope>
    <source>
        <strain evidence="1">AT1</strain>
    </source>
</reference>
<accession>A0ACC0L2B0</accession>
<dbReference type="Proteomes" id="UP001062846">
    <property type="component" value="Chromosome 13"/>
</dbReference>
<comment type="caution">
    <text evidence="1">The sequence shown here is derived from an EMBL/GenBank/DDBJ whole genome shotgun (WGS) entry which is preliminary data.</text>
</comment>